<organism evidence="3 4">
    <name type="scientific">Pseudocohnilembus persalinus</name>
    <name type="common">Ciliate</name>
    <dbReference type="NCBI Taxonomy" id="266149"/>
    <lineage>
        <taxon>Eukaryota</taxon>
        <taxon>Sar</taxon>
        <taxon>Alveolata</taxon>
        <taxon>Ciliophora</taxon>
        <taxon>Intramacronucleata</taxon>
        <taxon>Oligohymenophorea</taxon>
        <taxon>Scuticociliatia</taxon>
        <taxon>Philasterida</taxon>
        <taxon>Pseudocohnilembidae</taxon>
        <taxon>Pseudocohnilembus</taxon>
    </lineage>
</organism>
<gene>
    <name evidence="3" type="ORF">PPERSA_02915</name>
</gene>
<feature type="compositionally biased region" description="Polar residues" evidence="2">
    <location>
        <begin position="123"/>
        <end position="134"/>
    </location>
</feature>
<sequence>MIREQKQIQDFQAQKMVSNQLFEKKIEKLIQENEQLSLKNQQLMEKSEEDQQAYVCLLQEKQQIVQDLELSEEMKIHWENMYQNEHKRYRFNYELVQDQLDEIQKLKEQIENNEKNEKQTNQSKPFQNSQNSKLFQRKPLMSSINRSLNSSTLSEKNNSITGEKY</sequence>
<evidence type="ECO:0000313" key="3">
    <source>
        <dbReference type="EMBL" id="KRX03536.1"/>
    </source>
</evidence>
<name>A0A0V0QNK4_PSEPJ</name>
<feature type="region of interest" description="Disordered" evidence="2">
    <location>
        <begin position="114"/>
        <end position="165"/>
    </location>
</feature>
<keyword evidence="1" id="KW-0175">Coiled coil</keyword>
<comment type="caution">
    <text evidence="3">The sequence shown here is derived from an EMBL/GenBank/DDBJ whole genome shotgun (WGS) entry which is preliminary data.</text>
</comment>
<dbReference type="AlphaFoldDB" id="A0A0V0QNK4"/>
<evidence type="ECO:0000256" key="2">
    <source>
        <dbReference type="SAM" id="MobiDB-lite"/>
    </source>
</evidence>
<keyword evidence="4" id="KW-1185">Reference proteome</keyword>
<evidence type="ECO:0000256" key="1">
    <source>
        <dbReference type="SAM" id="Coils"/>
    </source>
</evidence>
<feature type="compositionally biased region" description="Polar residues" evidence="2">
    <location>
        <begin position="142"/>
        <end position="165"/>
    </location>
</feature>
<feature type="coiled-coil region" evidence="1">
    <location>
        <begin position="19"/>
        <end position="53"/>
    </location>
</feature>
<dbReference type="EMBL" id="LDAU01000131">
    <property type="protein sequence ID" value="KRX03536.1"/>
    <property type="molecule type" value="Genomic_DNA"/>
</dbReference>
<proteinExistence type="predicted"/>
<evidence type="ECO:0000313" key="4">
    <source>
        <dbReference type="Proteomes" id="UP000054937"/>
    </source>
</evidence>
<dbReference type="Proteomes" id="UP000054937">
    <property type="component" value="Unassembled WGS sequence"/>
</dbReference>
<dbReference type="InParanoid" id="A0A0V0QNK4"/>
<reference evidence="3 4" key="1">
    <citation type="journal article" date="2015" name="Sci. Rep.">
        <title>Genome of the facultative scuticociliatosis pathogen Pseudocohnilembus persalinus provides insight into its virulence through horizontal gene transfer.</title>
        <authorList>
            <person name="Xiong J."/>
            <person name="Wang G."/>
            <person name="Cheng J."/>
            <person name="Tian M."/>
            <person name="Pan X."/>
            <person name="Warren A."/>
            <person name="Jiang C."/>
            <person name="Yuan D."/>
            <person name="Miao W."/>
        </authorList>
    </citation>
    <scope>NUCLEOTIDE SEQUENCE [LARGE SCALE GENOMIC DNA]</scope>
    <source>
        <strain evidence="3">36N120E</strain>
    </source>
</reference>
<protein>
    <submittedName>
        <fullName evidence="3">Uncharacterized protein</fullName>
    </submittedName>
</protein>
<accession>A0A0V0QNK4</accession>